<dbReference type="Proteomes" id="UP000248887">
    <property type="component" value="Unassembled WGS sequence"/>
</dbReference>
<evidence type="ECO:0000256" key="2">
    <source>
        <dbReference type="ARBA" id="ARBA00003213"/>
    </source>
</evidence>
<keyword evidence="8 10" id="KW-0460">Magnesium</keyword>
<dbReference type="SUPFAM" id="SSF52540">
    <property type="entry name" value="P-loop containing nucleoside triphosphate hydrolases"/>
    <property type="match status" value="2"/>
</dbReference>
<comment type="cofactor">
    <cofactor evidence="1 10">
        <name>Mg(2+)</name>
        <dbReference type="ChEBI" id="CHEBI:18420"/>
    </cofactor>
</comment>
<gene>
    <name evidence="10" type="primary">miaA</name>
    <name evidence="15" type="ORF">DI549_05055</name>
</gene>
<dbReference type="EC" id="2.5.1.75" evidence="10"/>
<dbReference type="HAMAP" id="MF_00185">
    <property type="entry name" value="IPP_trans"/>
    <property type="match status" value="1"/>
</dbReference>
<dbReference type="Pfam" id="PF01715">
    <property type="entry name" value="IPPT"/>
    <property type="match status" value="1"/>
</dbReference>
<dbReference type="PANTHER" id="PTHR11088">
    <property type="entry name" value="TRNA DIMETHYLALLYLTRANSFERASE"/>
    <property type="match status" value="1"/>
</dbReference>
<keyword evidence="7 10" id="KW-0067">ATP-binding</keyword>
<dbReference type="GO" id="GO:0006400">
    <property type="term" value="P:tRNA modification"/>
    <property type="evidence" value="ECO:0007669"/>
    <property type="project" value="TreeGrafter"/>
</dbReference>
<dbReference type="NCBIfam" id="TIGR00174">
    <property type="entry name" value="miaA"/>
    <property type="match status" value="1"/>
</dbReference>
<feature type="region of interest" description="Interaction with substrate tRNA" evidence="10">
    <location>
        <begin position="199"/>
        <end position="203"/>
    </location>
</feature>
<dbReference type="EMBL" id="QFQD01000010">
    <property type="protein sequence ID" value="PZQ84407.1"/>
    <property type="molecule type" value="Genomic_DNA"/>
</dbReference>
<evidence type="ECO:0000256" key="9">
    <source>
        <dbReference type="ARBA" id="ARBA00049563"/>
    </source>
</evidence>
<dbReference type="InterPro" id="IPR018022">
    <property type="entry name" value="IPT"/>
</dbReference>
<comment type="caution">
    <text evidence="15">The sequence shown here is derived from an EMBL/GenBank/DDBJ whole genome shotgun (WGS) entry which is preliminary data.</text>
</comment>
<proteinExistence type="inferred from homology"/>
<organism evidence="15 16">
    <name type="scientific">Ancylobacter novellus</name>
    <name type="common">Thiobacillus novellus</name>
    <dbReference type="NCBI Taxonomy" id="921"/>
    <lineage>
        <taxon>Bacteria</taxon>
        <taxon>Pseudomonadati</taxon>
        <taxon>Pseudomonadota</taxon>
        <taxon>Alphaproteobacteria</taxon>
        <taxon>Hyphomicrobiales</taxon>
        <taxon>Xanthobacteraceae</taxon>
        <taxon>Ancylobacter</taxon>
    </lineage>
</organism>
<comment type="subunit">
    <text evidence="10">Monomer.</text>
</comment>
<dbReference type="InterPro" id="IPR027417">
    <property type="entry name" value="P-loop_NTPase"/>
</dbReference>
<evidence type="ECO:0000256" key="14">
    <source>
        <dbReference type="SAM" id="MobiDB-lite"/>
    </source>
</evidence>
<feature type="binding site" evidence="10">
    <location>
        <begin position="52"/>
        <end position="59"/>
    </location>
    <ligand>
        <name>ATP</name>
        <dbReference type="ChEBI" id="CHEBI:30616"/>
    </ligand>
</feature>
<dbReference type="Gene3D" id="3.40.50.300">
    <property type="entry name" value="P-loop containing nucleotide triphosphate hydrolases"/>
    <property type="match status" value="1"/>
</dbReference>
<dbReference type="GO" id="GO:0052381">
    <property type="term" value="F:tRNA dimethylallyltransferase activity"/>
    <property type="evidence" value="ECO:0007669"/>
    <property type="project" value="UniProtKB-UniRule"/>
</dbReference>
<name>A0A2W5SNQ6_ANCNO</name>
<dbReference type="InterPro" id="IPR039657">
    <property type="entry name" value="Dimethylallyltransferase"/>
</dbReference>
<feature type="binding site" evidence="10">
    <location>
        <begin position="54"/>
        <end position="59"/>
    </location>
    <ligand>
        <name>substrate</name>
    </ligand>
</feature>
<comment type="caution">
    <text evidence="10">Lacks conserved residue(s) required for the propagation of feature annotation.</text>
</comment>
<dbReference type="GO" id="GO:0005524">
    <property type="term" value="F:ATP binding"/>
    <property type="evidence" value="ECO:0007669"/>
    <property type="project" value="UniProtKB-UniRule"/>
</dbReference>
<evidence type="ECO:0000256" key="3">
    <source>
        <dbReference type="ARBA" id="ARBA00005842"/>
    </source>
</evidence>
<evidence type="ECO:0000313" key="16">
    <source>
        <dbReference type="Proteomes" id="UP000248887"/>
    </source>
</evidence>
<reference evidence="15 16" key="1">
    <citation type="submission" date="2017-08" db="EMBL/GenBank/DDBJ databases">
        <title>Infants hospitalized years apart are colonized by the same room-sourced microbial strains.</title>
        <authorList>
            <person name="Brooks B."/>
            <person name="Olm M.R."/>
            <person name="Firek B.A."/>
            <person name="Baker R."/>
            <person name="Thomas B.C."/>
            <person name="Morowitz M.J."/>
            <person name="Banfield J.F."/>
        </authorList>
    </citation>
    <scope>NUCLEOTIDE SEQUENCE [LARGE SCALE GENOMIC DNA]</scope>
    <source>
        <strain evidence="15">S2_005_001_R2_27</strain>
    </source>
</reference>
<feature type="region of interest" description="Disordered" evidence="14">
    <location>
        <begin position="1"/>
        <end position="37"/>
    </location>
</feature>
<evidence type="ECO:0000256" key="7">
    <source>
        <dbReference type="ARBA" id="ARBA00022840"/>
    </source>
</evidence>
<feature type="site" description="Interaction with substrate tRNA" evidence="10">
    <location>
        <position position="143"/>
    </location>
</feature>
<evidence type="ECO:0000256" key="5">
    <source>
        <dbReference type="ARBA" id="ARBA00022694"/>
    </source>
</evidence>
<evidence type="ECO:0000256" key="11">
    <source>
        <dbReference type="RuleBase" id="RU003783"/>
    </source>
</evidence>
<evidence type="ECO:0000256" key="4">
    <source>
        <dbReference type="ARBA" id="ARBA00022679"/>
    </source>
</evidence>
<feature type="compositionally biased region" description="Basic and acidic residues" evidence="14">
    <location>
        <begin position="1"/>
        <end position="11"/>
    </location>
</feature>
<evidence type="ECO:0000256" key="1">
    <source>
        <dbReference type="ARBA" id="ARBA00001946"/>
    </source>
</evidence>
<keyword evidence="5 10" id="KW-0819">tRNA processing</keyword>
<accession>A0A2W5SNQ6</accession>
<evidence type="ECO:0000313" key="15">
    <source>
        <dbReference type="EMBL" id="PZQ84407.1"/>
    </source>
</evidence>
<dbReference type="FunFam" id="1.10.20.140:FF:000001">
    <property type="entry name" value="tRNA dimethylallyltransferase"/>
    <property type="match status" value="1"/>
</dbReference>
<comment type="function">
    <text evidence="2 10 12">Catalyzes the transfer of a dimethylallyl group onto the adenine at position 37 in tRNAs that read codons beginning with uridine, leading to the formation of N6-(dimethylallyl)adenosine (i(6)A).</text>
</comment>
<comment type="catalytic activity">
    <reaction evidence="9 10 11">
        <text>adenosine(37) in tRNA + dimethylallyl diphosphate = N(6)-dimethylallyladenosine(37) in tRNA + diphosphate</text>
        <dbReference type="Rhea" id="RHEA:26482"/>
        <dbReference type="Rhea" id="RHEA-COMP:10162"/>
        <dbReference type="Rhea" id="RHEA-COMP:10375"/>
        <dbReference type="ChEBI" id="CHEBI:33019"/>
        <dbReference type="ChEBI" id="CHEBI:57623"/>
        <dbReference type="ChEBI" id="CHEBI:74411"/>
        <dbReference type="ChEBI" id="CHEBI:74415"/>
        <dbReference type="EC" id="2.5.1.75"/>
    </reaction>
</comment>
<feature type="compositionally biased region" description="Basic and acidic residues" evidence="14">
    <location>
        <begin position="18"/>
        <end position="33"/>
    </location>
</feature>
<evidence type="ECO:0000256" key="13">
    <source>
        <dbReference type="RuleBase" id="RU003785"/>
    </source>
</evidence>
<evidence type="ECO:0000256" key="8">
    <source>
        <dbReference type="ARBA" id="ARBA00022842"/>
    </source>
</evidence>
<dbReference type="PANTHER" id="PTHR11088:SF60">
    <property type="entry name" value="TRNA DIMETHYLALLYLTRANSFERASE"/>
    <property type="match status" value="1"/>
</dbReference>
<feature type="site" description="Interaction with substrate tRNA" evidence="10">
    <location>
        <position position="165"/>
    </location>
</feature>
<dbReference type="Gene3D" id="1.10.20.140">
    <property type="match status" value="1"/>
</dbReference>
<evidence type="ECO:0000256" key="12">
    <source>
        <dbReference type="RuleBase" id="RU003784"/>
    </source>
</evidence>
<evidence type="ECO:0000256" key="10">
    <source>
        <dbReference type="HAMAP-Rule" id="MF_00185"/>
    </source>
</evidence>
<dbReference type="AlphaFoldDB" id="A0A2W5SNQ6"/>
<evidence type="ECO:0000256" key="6">
    <source>
        <dbReference type="ARBA" id="ARBA00022741"/>
    </source>
</evidence>
<comment type="similarity">
    <text evidence="3 10 13">Belongs to the IPP transferase family.</text>
</comment>
<keyword evidence="6 10" id="KW-0547">Nucleotide-binding</keyword>
<keyword evidence="4 10" id="KW-0808">Transferase</keyword>
<protein>
    <recommendedName>
        <fullName evidence="10">tRNA dimethylallyltransferase</fullName>
        <ecNumber evidence="10">2.5.1.75</ecNumber>
    </recommendedName>
    <alternativeName>
        <fullName evidence="10">Dimethylallyl diphosphate:tRNA dimethylallyltransferase</fullName>
        <shortName evidence="10">DMAPP:tRNA dimethylallyltransferase</shortName>
        <shortName evidence="10">DMATase</shortName>
    </alternativeName>
    <alternativeName>
        <fullName evidence="10">Isopentenyl-diphosphate:tRNA isopentenyltransferase</fullName>
        <shortName evidence="10">IPP transferase</shortName>
        <shortName evidence="10">IPPT</shortName>
        <shortName evidence="10">IPTase</shortName>
    </alternativeName>
</protein>
<sequence>MRTATRERESDIGGAGPCRREAGGQKELTETFKAETGVTEKASRPRAVLIAGPTASGKSALALALAERADGVVINADSMQVYRDLRVLTARPSVEEEARAPHRLYGHVDGGEEYSVARWLEDARRTLAEAEAVGRLPIFIGGTGLYFRALTLGLSPMPDIPPEVRARIRALDEEAAALHARLAAVDPETAARLRPSDTQRLMRALEVFEATGRPLARWQAERAAAPILPAGDAVKIFLATDRAALRARIAERFYVMMEQGALEEARALLARRLPADRTILKAHGMPWFARHLAGEISLEEAIEGGIRDTRHYAKRQDTWFRHQLEGWSALPRDDAHALLRREVG</sequence>
<feature type="region of interest" description="Interaction with substrate tRNA" evidence="10">
    <location>
        <begin position="77"/>
        <end position="80"/>
    </location>
</feature>